<organism evidence="1">
    <name type="scientific">Salmonella enterica I</name>
    <dbReference type="NCBI Taxonomy" id="59201"/>
    <lineage>
        <taxon>Bacteria</taxon>
        <taxon>Pseudomonadati</taxon>
        <taxon>Pseudomonadota</taxon>
        <taxon>Gammaproteobacteria</taxon>
        <taxon>Enterobacterales</taxon>
        <taxon>Enterobacteriaceae</taxon>
        <taxon>Salmonella</taxon>
    </lineage>
</organism>
<proteinExistence type="predicted"/>
<protein>
    <submittedName>
        <fullName evidence="1">Uncharacterized protein</fullName>
    </submittedName>
</protein>
<dbReference type="EMBL" id="RVHM01000004">
    <property type="protein sequence ID" value="MLU96175.1"/>
    <property type="molecule type" value="Genomic_DNA"/>
</dbReference>
<dbReference type="AlphaFoldDB" id="A0A3R0XV62"/>
<gene>
    <name evidence="1" type="ORF">DRU74_05410</name>
</gene>
<dbReference type="Proteomes" id="UP000885374">
    <property type="component" value="Unassembled WGS sequence"/>
</dbReference>
<reference evidence="1" key="1">
    <citation type="submission" date="2018-07" db="EMBL/GenBank/DDBJ databases">
        <authorList>
            <person name="Ashton P.M."/>
            <person name="Dallman T."/>
            <person name="Nair S."/>
            <person name="De Pinna E."/>
            <person name="Peters T."/>
            <person name="Grant K."/>
        </authorList>
    </citation>
    <scope>NUCLEOTIDE SEQUENCE [LARGE SCALE GENOMIC DNA]</scope>
    <source>
        <strain evidence="1">157339</strain>
    </source>
</reference>
<name>A0A3R0XV62_SALET</name>
<evidence type="ECO:0000313" key="1">
    <source>
        <dbReference type="EMBL" id="MLU96175.1"/>
    </source>
</evidence>
<sequence length="110" mass="12670">MTKFIYDIKSIMTEAWSTARDLCDYRPEKYPTVKAAFAVALRRAWSHAKVSMERAIEDAKIKASYLRSGRRYLELLEIAERDGLNHGKSWVQNEIAMNFGGLVVCYVYAN</sequence>
<comment type="caution">
    <text evidence="1">The sequence shown here is derived from an EMBL/GenBank/DDBJ whole genome shotgun (WGS) entry which is preliminary data.</text>
</comment>
<accession>A0A3R0XV62</accession>